<dbReference type="Gene3D" id="3.30.200.20">
    <property type="entry name" value="Phosphorylase Kinase, domain 1"/>
    <property type="match status" value="1"/>
</dbReference>
<evidence type="ECO:0000313" key="11">
    <source>
        <dbReference type="Proteomes" id="UP000241890"/>
    </source>
</evidence>
<evidence type="ECO:0000256" key="8">
    <source>
        <dbReference type="ARBA" id="ARBA00048679"/>
    </source>
</evidence>
<dbReference type="OrthoDB" id="40161at2759"/>
<evidence type="ECO:0000313" key="10">
    <source>
        <dbReference type="EMBL" id="GBG29928.1"/>
    </source>
</evidence>
<organism evidence="10 11">
    <name type="scientific">Hondaea fermentalgiana</name>
    <dbReference type="NCBI Taxonomy" id="2315210"/>
    <lineage>
        <taxon>Eukaryota</taxon>
        <taxon>Sar</taxon>
        <taxon>Stramenopiles</taxon>
        <taxon>Bigyra</taxon>
        <taxon>Labyrinthulomycetes</taxon>
        <taxon>Thraustochytrida</taxon>
        <taxon>Thraustochytriidae</taxon>
        <taxon>Hondaea</taxon>
    </lineage>
</organism>
<dbReference type="GO" id="GO:0005524">
    <property type="term" value="F:ATP binding"/>
    <property type="evidence" value="ECO:0007669"/>
    <property type="project" value="UniProtKB-KW"/>
</dbReference>
<dbReference type="Proteomes" id="UP000241890">
    <property type="component" value="Unassembled WGS sequence"/>
</dbReference>
<reference evidence="10 11" key="1">
    <citation type="submission" date="2017-12" db="EMBL/GenBank/DDBJ databases">
        <title>Sequencing, de novo assembly and annotation of complete genome of a new Thraustochytrid species, strain FCC1311.</title>
        <authorList>
            <person name="Sedici K."/>
            <person name="Godart F."/>
            <person name="Aiese Cigliano R."/>
            <person name="Sanseverino W."/>
            <person name="Barakat M."/>
            <person name="Ortet P."/>
            <person name="Marechal E."/>
            <person name="Cagnac O."/>
            <person name="Amato A."/>
        </authorList>
    </citation>
    <scope>NUCLEOTIDE SEQUENCE [LARGE SCALE GENOMIC DNA]</scope>
</reference>
<dbReference type="EMBL" id="BEYU01000068">
    <property type="protein sequence ID" value="GBG29928.1"/>
    <property type="molecule type" value="Genomic_DNA"/>
</dbReference>
<name>A0A2R5GJL1_9STRA</name>
<dbReference type="PANTHER" id="PTHR24356:SF1">
    <property type="entry name" value="SERINE_THREONINE-PROTEIN KINASE GREATWALL"/>
    <property type="match status" value="1"/>
</dbReference>
<dbReference type="SUPFAM" id="SSF56112">
    <property type="entry name" value="Protein kinase-like (PK-like)"/>
    <property type="match status" value="1"/>
</dbReference>
<proteinExistence type="predicted"/>
<evidence type="ECO:0000256" key="3">
    <source>
        <dbReference type="ARBA" id="ARBA00022679"/>
    </source>
</evidence>
<dbReference type="InterPro" id="IPR011009">
    <property type="entry name" value="Kinase-like_dom_sf"/>
</dbReference>
<evidence type="ECO:0000256" key="5">
    <source>
        <dbReference type="ARBA" id="ARBA00022777"/>
    </source>
</evidence>
<evidence type="ECO:0000256" key="7">
    <source>
        <dbReference type="ARBA" id="ARBA00047899"/>
    </source>
</evidence>
<dbReference type="InParanoid" id="A0A2R5GJL1"/>
<gene>
    <name evidence="10" type="ORF">FCC1311_061482</name>
</gene>
<evidence type="ECO:0000256" key="4">
    <source>
        <dbReference type="ARBA" id="ARBA00022741"/>
    </source>
</evidence>
<keyword evidence="5 10" id="KW-0418">Kinase</keyword>
<keyword evidence="6" id="KW-0067">ATP-binding</keyword>
<dbReference type="Pfam" id="PF00069">
    <property type="entry name" value="Pkinase"/>
    <property type="match status" value="1"/>
</dbReference>
<dbReference type="GO" id="GO:0004674">
    <property type="term" value="F:protein serine/threonine kinase activity"/>
    <property type="evidence" value="ECO:0007669"/>
    <property type="project" value="UniProtKB-KW"/>
</dbReference>
<keyword evidence="4" id="KW-0547">Nucleotide-binding</keyword>
<dbReference type="PROSITE" id="PS50011">
    <property type="entry name" value="PROTEIN_KINASE_DOM"/>
    <property type="match status" value="1"/>
</dbReference>
<dbReference type="Gene3D" id="1.10.510.10">
    <property type="entry name" value="Transferase(Phosphotransferase) domain 1"/>
    <property type="match status" value="1"/>
</dbReference>
<evidence type="ECO:0000256" key="2">
    <source>
        <dbReference type="ARBA" id="ARBA00022527"/>
    </source>
</evidence>
<dbReference type="PANTHER" id="PTHR24356">
    <property type="entry name" value="SERINE/THREONINE-PROTEIN KINASE"/>
    <property type="match status" value="1"/>
</dbReference>
<dbReference type="AlphaFoldDB" id="A0A2R5GJL1"/>
<comment type="caution">
    <text evidence="10">The sequence shown here is derived from an EMBL/GenBank/DDBJ whole genome shotgun (WGS) entry which is preliminary data.</text>
</comment>
<sequence length="319" mass="34458">MASMRLIESGSSACIYLSTTAEGNQEESASANAATLTWSNALVAGGGFSDAANDSTCILKVFRPTASDIAAKAAREIDALRRLQGTATSPGCPFVIGLYFVREFNLTPSLPVLGMEYCPLGDLLALSSDANFVVEEPPFFSAELVLALDHLRKHGVLHGDIKPENVGVTAAGHLRLLDFGHAKVLEHQATVVHESGTLPYASPEVLTRSPCTLAADWWSLGAIIFELVFGKSAFRESTDEETMERIMVHGPAWPSSQELLAHIPASDFIQRLLAEDPAHRPSTRQACQAFSFFNGVDWAQVAAEAWTPETFVLTPQRTE</sequence>
<keyword evidence="2" id="KW-0723">Serine/threonine-protein kinase</keyword>
<accession>A0A2R5GJL1</accession>
<dbReference type="SMART" id="SM00220">
    <property type="entry name" value="S_TKc"/>
    <property type="match status" value="1"/>
</dbReference>
<evidence type="ECO:0000259" key="9">
    <source>
        <dbReference type="PROSITE" id="PS50011"/>
    </source>
</evidence>
<comment type="catalytic activity">
    <reaction evidence="8">
        <text>L-seryl-[protein] + ATP = O-phospho-L-seryl-[protein] + ADP + H(+)</text>
        <dbReference type="Rhea" id="RHEA:17989"/>
        <dbReference type="Rhea" id="RHEA-COMP:9863"/>
        <dbReference type="Rhea" id="RHEA-COMP:11604"/>
        <dbReference type="ChEBI" id="CHEBI:15378"/>
        <dbReference type="ChEBI" id="CHEBI:29999"/>
        <dbReference type="ChEBI" id="CHEBI:30616"/>
        <dbReference type="ChEBI" id="CHEBI:83421"/>
        <dbReference type="ChEBI" id="CHEBI:456216"/>
        <dbReference type="EC" id="2.7.11.1"/>
    </reaction>
</comment>
<dbReference type="InterPro" id="IPR000719">
    <property type="entry name" value="Prot_kinase_dom"/>
</dbReference>
<dbReference type="GO" id="GO:0035556">
    <property type="term" value="P:intracellular signal transduction"/>
    <property type="evidence" value="ECO:0007669"/>
    <property type="project" value="TreeGrafter"/>
</dbReference>
<dbReference type="InterPro" id="IPR050236">
    <property type="entry name" value="Ser_Thr_kinase_AGC"/>
</dbReference>
<keyword evidence="3" id="KW-0808">Transferase</keyword>
<evidence type="ECO:0000256" key="1">
    <source>
        <dbReference type="ARBA" id="ARBA00012513"/>
    </source>
</evidence>
<keyword evidence="11" id="KW-1185">Reference proteome</keyword>
<feature type="domain" description="Protein kinase" evidence="9">
    <location>
        <begin position="1"/>
        <end position="293"/>
    </location>
</feature>
<dbReference type="EC" id="2.7.11.1" evidence="1"/>
<protein>
    <recommendedName>
        <fullName evidence="1">non-specific serine/threonine protein kinase</fullName>
        <ecNumber evidence="1">2.7.11.1</ecNumber>
    </recommendedName>
</protein>
<evidence type="ECO:0000256" key="6">
    <source>
        <dbReference type="ARBA" id="ARBA00022840"/>
    </source>
</evidence>
<comment type="catalytic activity">
    <reaction evidence="7">
        <text>L-threonyl-[protein] + ATP = O-phospho-L-threonyl-[protein] + ADP + H(+)</text>
        <dbReference type="Rhea" id="RHEA:46608"/>
        <dbReference type="Rhea" id="RHEA-COMP:11060"/>
        <dbReference type="Rhea" id="RHEA-COMP:11605"/>
        <dbReference type="ChEBI" id="CHEBI:15378"/>
        <dbReference type="ChEBI" id="CHEBI:30013"/>
        <dbReference type="ChEBI" id="CHEBI:30616"/>
        <dbReference type="ChEBI" id="CHEBI:61977"/>
        <dbReference type="ChEBI" id="CHEBI:456216"/>
        <dbReference type="EC" id="2.7.11.1"/>
    </reaction>
</comment>